<proteinExistence type="inferred from homology"/>
<evidence type="ECO:0000256" key="5">
    <source>
        <dbReference type="ARBA" id="ARBA00023235"/>
    </source>
</evidence>
<accession>A0A1T4KZD3</accession>
<dbReference type="HAMAP" id="MF_00740">
    <property type="entry name" value="Phosphopentomut"/>
    <property type="match status" value="1"/>
</dbReference>
<dbReference type="CDD" id="cd16009">
    <property type="entry name" value="PPM"/>
    <property type="match status" value="1"/>
</dbReference>
<comment type="subcellular location">
    <subcellularLocation>
        <location evidence="6">Cytoplasm</location>
    </subcellularLocation>
</comment>
<dbReference type="OrthoDB" id="9769930at2"/>
<sequence>MKKIDRATIIVLDSAGIGYMPDAEDFGDKGANTLGNIALTCGGLNLKNMEDLGLGNVDEILGVAKVQEAKGAFGKAAEKAKGKDTTTGHWEIAGVIQEKAFPTYPNGFPKETLDEIERRTGRKILCNLPYSGTKVLDDYGDEQLKTGAWIIYTSADPVLQIAAHEELISLEELYKACKIALEVCNEKSPVARVIARPYVGEKSGAFTRTSNRHDYSVLPPKESMLDRIKDKGLSVIGIGKTNDIFAGVGITENRGTNKDNLDGILKTIEALKEDSKGLIFTNLVDFDMKYGHRRDPKGYKLALEEFDNYLPQMMENMKENEILLITADHGCDPTYKGTDHTREYVPVLVYGKNMNKNVNLGTRNSFAEIAATIEELLLGETKLEGSFANKLFK</sequence>
<dbReference type="Gene3D" id="3.30.70.1250">
    <property type="entry name" value="Phosphopentomutase"/>
    <property type="match status" value="1"/>
</dbReference>
<keyword evidence="3 6" id="KW-0479">Metal-binding</keyword>
<feature type="binding site" evidence="6">
    <location>
        <position position="329"/>
    </location>
    <ligand>
        <name>Mn(2+)</name>
        <dbReference type="ChEBI" id="CHEBI:29035"/>
        <label>1</label>
    </ligand>
</feature>
<dbReference type="STRING" id="180163.SAMN02745174_00682"/>
<dbReference type="NCBIfam" id="NF003766">
    <property type="entry name" value="PRK05362.1"/>
    <property type="match status" value="1"/>
</dbReference>
<evidence type="ECO:0000313" key="10">
    <source>
        <dbReference type="Proteomes" id="UP000191153"/>
    </source>
</evidence>
<keyword evidence="5 6" id="KW-0413">Isomerase</keyword>
<dbReference type="GO" id="GO:0043094">
    <property type="term" value="P:metabolic compound salvage"/>
    <property type="evidence" value="ECO:0007669"/>
    <property type="project" value="UniProtKB-UniRule"/>
</dbReference>
<dbReference type="GO" id="GO:0000287">
    <property type="term" value="F:magnesium ion binding"/>
    <property type="evidence" value="ECO:0007669"/>
    <property type="project" value="UniProtKB-UniRule"/>
</dbReference>
<name>A0A1T4KZD3_9FUSO</name>
<dbReference type="SUPFAM" id="SSF143856">
    <property type="entry name" value="DeoB insert domain-like"/>
    <property type="match status" value="1"/>
</dbReference>
<comment type="catalytic activity">
    <reaction evidence="6">
        <text>alpha-D-ribose 1-phosphate = D-ribose 5-phosphate</text>
        <dbReference type="Rhea" id="RHEA:18793"/>
        <dbReference type="ChEBI" id="CHEBI:57720"/>
        <dbReference type="ChEBI" id="CHEBI:78346"/>
        <dbReference type="EC" id="5.4.2.7"/>
    </reaction>
</comment>
<protein>
    <recommendedName>
        <fullName evidence="6 7">Phosphopentomutase</fullName>
        <ecNumber evidence="6 7">5.4.2.7</ecNumber>
    </recommendedName>
    <alternativeName>
        <fullName evidence="6">Phosphodeoxyribomutase</fullName>
    </alternativeName>
</protein>
<dbReference type="PANTHER" id="PTHR21110:SF0">
    <property type="entry name" value="PHOSPHOPENTOMUTASE"/>
    <property type="match status" value="1"/>
</dbReference>
<dbReference type="Proteomes" id="UP000191153">
    <property type="component" value="Unassembled WGS sequence"/>
</dbReference>
<dbReference type="AlphaFoldDB" id="A0A1T4KZD3"/>
<dbReference type="PIRSF" id="PIRSF001491">
    <property type="entry name" value="Ppentomutase"/>
    <property type="match status" value="1"/>
</dbReference>
<dbReference type="SUPFAM" id="SSF53649">
    <property type="entry name" value="Alkaline phosphatase-like"/>
    <property type="match status" value="1"/>
</dbReference>
<keyword evidence="4 6" id="KW-0464">Manganese</keyword>
<evidence type="ECO:0000256" key="4">
    <source>
        <dbReference type="ARBA" id="ARBA00023211"/>
    </source>
</evidence>
<dbReference type="NCBIfam" id="TIGR01696">
    <property type="entry name" value="deoB"/>
    <property type="match status" value="1"/>
</dbReference>
<dbReference type="GO" id="GO:0008973">
    <property type="term" value="F:phosphopentomutase activity"/>
    <property type="evidence" value="ECO:0007669"/>
    <property type="project" value="UniProtKB-UniRule"/>
</dbReference>
<organism evidence="9 10">
    <name type="scientific">Cetobacterium ceti</name>
    <dbReference type="NCBI Taxonomy" id="180163"/>
    <lineage>
        <taxon>Bacteria</taxon>
        <taxon>Fusobacteriati</taxon>
        <taxon>Fusobacteriota</taxon>
        <taxon>Fusobacteriia</taxon>
        <taxon>Fusobacteriales</taxon>
        <taxon>Fusobacteriaceae</taxon>
        <taxon>Cetobacterium</taxon>
    </lineage>
</organism>
<dbReference type="InterPro" id="IPR024052">
    <property type="entry name" value="Phosphopentomutase_DeoB_cap_sf"/>
</dbReference>
<evidence type="ECO:0000256" key="2">
    <source>
        <dbReference type="ARBA" id="ARBA00022490"/>
    </source>
</evidence>
<feature type="binding site" evidence="6">
    <location>
        <position position="292"/>
    </location>
    <ligand>
        <name>Mn(2+)</name>
        <dbReference type="ChEBI" id="CHEBI:29035"/>
        <label>2</label>
    </ligand>
</feature>
<gene>
    <name evidence="6" type="primary">deoB</name>
    <name evidence="9" type="ORF">SAMN02745174_00682</name>
</gene>
<evidence type="ECO:0000256" key="6">
    <source>
        <dbReference type="HAMAP-Rule" id="MF_00740"/>
    </source>
</evidence>
<feature type="domain" description="Metalloenzyme" evidence="8">
    <location>
        <begin position="6"/>
        <end position="377"/>
    </location>
</feature>
<dbReference type="InterPro" id="IPR010045">
    <property type="entry name" value="DeoB"/>
</dbReference>
<dbReference type="EC" id="5.4.2.7" evidence="6 7"/>
<reference evidence="9 10" key="1">
    <citation type="submission" date="2017-02" db="EMBL/GenBank/DDBJ databases">
        <authorList>
            <person name="Peterson S.W."/>
        </authorList>
    </citation>
    <scope>NUCLEOTIDE SEQUENCE [LARGE SCALE GENOMIC DNA]</scope>
    <source>
        <strain evidence="9 10">ATCC 700028</strain>
    </source>
</reference>
<keyword evidence="10" id="KW-1185">Reference proteome</keyword>
<dbReference type="FunFam" id="3.30.70.1250:FF:000001">
    <property type="entry name" value="Phosphopentomutase"/>
    <property type="match status" value="1"/>
</dbReference>
<comment type="function">
    <text evidence="6">Isomerase that catalyzes the conversion of deoxy-ribose 1-phosphate (dRib-1-P) and ribose 1-phosphate (Rib-1-P) to deoxy-ribose 5-phosphate (dRib-5-P) and ribose 5-phosphate (Rib-5-P), respectively.</text>
</comment>
<evidence type="ECO:0000259" key="8">
    <source>
        <dbReference type="Pfam" id="PF01676"/>
    </source>
</evidence>
<keyword evidence="2 6" id="KW-0963">Cytoplasm</keyword>
<comment type="pathway">
    <text evidence="6">Carbohydrate degradation; 2-deoxy-D-ribose 1-phosphate degradation; D-glyceraldehyde 3-phosphate and acetaldehyde from 2-deoxy-alpha-D-ribose 1-phosphate: step 1/2.</text>
</comment>
<dbReference type="RefSeq" id="WP_078693214.1">
    <property type="nucleotide sequence ID" value="NZ_FUWX01000005.1"/>
</dbReference>
<feature type="binding site" evidence="6">
    <location>
        <position position="13"/>
    </location>
    <ligand>
        <name>Mn(2+)</name>
        <dbReference type="ChEBI" id="CHEBI:29035"/>
        <label>1</label>
    </ligand>
</feature>
<dbReference type="UniPathway" id="UPA00087">
    <property type="reaction ID" value="UER00173"/>
</dbReference>
<evidence type="ECO:0000256" key="1">
    <source>
        <dbReference type="ARBA" id="ARBA00010373"/>
    </source>
</evidence>
<dbReference type="GO" id="GO:0005829">
    <property type="term" value="C:cytosol"/>
    <property type="evidence" value="ECO:0007669"/>
    <property type="project" value="TreeGrafter"/>
</dbReference>
<comment type="catalytic activity">
    <reaction evidence="6">
        <text>2-deoxy-alpha-D-ribose 1-phosphate = 2-deoxy-D-ribose 5-phosphate</text>
        <dbReference type="Rhea" id="RHEA:27658"/>
        <dbReference type="ChEBI" id="CHEBI:57259"/>
        <dbReference type="ChEBI" id="CHEBI:62877"/>
        <dbReference type="EC" id="5.4.2.7"/>
    </reaction>
</comment>
<evidence type="ECO:0000256" key="7">
    <source>
        <dbReference type="NCBIfam" id="TIGR01696"/>
    </source>
</evidence>
<dbReference type="PANTHER" id="PTHR21110">
    <property type="entry name" value="PHOSPHOPENTOMUTASE"/>
    <property type="match status" value="1"/>
</dbReference>
<dbReference type="GO" id="GO:0030145">
    <property type="term" value="F:manganese ion binding"/>
    <property type="evidence" value="ECO:0007669"/>
    <property type="project" value="UniProtKB-UniRule"/>
</dbReference>
<evidence type="ECO:0000313" key="9">
    <source>
        <dbReference type="EMBL" id="SJZ47812.1"/>
    </source>
</evidence>
<dbReference type="GO" id="GO:0006018">
    <property type="term" value="P:2-deoxyribose 1-phosphate catabolic process"/>
    <property type="evidence" value="ECO:0007669"/>
    <property type="project" value="UniProtKB-UniRule"/>
</dbReference>
<comment type="similarity">
    <text evidence="1 6">Belongs to the phosphopentomutase family.</text>
</comment>
<dbReference type="InterPro" id="IPR017850">
    <property type="entry name" value="Alkaline_phosphatase_core_sf"/>
</dbReference>
<dbReference type="EMBL" id="FUWX01000005">
    <property type="protein sequence ID" value="SJZ47812.1"/>
    <property type="molecule type" value="Genomic_DNA"/>
</dbReference>
<feature type="binding site" evidence="6">
    <location>
        <position position="287"/>
    </location>
    <ligand>
        <name>Mn(2+)</name>
        <dbReference type="ChEBI" id="CHEBI:29035"/>
        <label>2</label>
    </ligand>
</feature>
<feature type="binding site" evidence="6">
    <location>
        <position position="328"/>
    </location>
    <ligand>
        <name>Mn(2+)</name>
        <dbReference type="ChEBI" id="CHEBI:29035"/>
        <label>1</label>
    </ligand>
</feature>
<feature type="binding site" evidence="6">
    <location>
        <position position="340"/>
    </location>
    <ligand>
        <name>Mn(2+)</name>
        <dbReference type="ChEBI" id="CHEBI:29035"/>
        <label>2</label>
    </ligand>
</feature>
<comment type="cofactor">
    <cofactor evidence="6">
        <name>Mn(2+)</name>
        <dbReference type="ChEBI" id="CHEBI:29035"/>
    </cofactor>
    <text evidence="6">Binds 2 manganese ions.</text>
</comment>
<dbReference type="InterPro" id="IPR006124">
    <property type="entry name" value="Metalloenzyme"/>
</dbReference>
<dbReference type="Gene3D" id="3.40.720.10">
    <property type="entry name" value="Alkaline Phosphatase, subunit A"/>
    <property type="match status" value="1"/>
</dbReference>
<dbReference type="GO" id="GO:0009117">
    <property type="term" value="P:nucleotide metabolic process"/>
    <property type="evidence" value="ECO:0007669"/>
    <property type="project" value="UniProtKB-UniRule"/>
</dbReference>
<evidence type="ECO:0000256" key="3">
    <source>
        <dbReference type="ARBA" id="ARBA00022723"/>
    </source>
</evidence>
<dbReference type="Pfam" id="PF01676">
    <property type="entry name" value="Metalloenzyme"/>
    <property type="match status" value="1"/>
</dbReference>
<dbReference type="GO" id="GO:0006015">
    <property type="term" value="P:5-phosphoribose 1-diphosphate biosynthetic process"/>
    <property type="evidence" value="ECO:0007669"/>
    <property type="project" value="UniProtKB-UniPathway"/>
</dbReference>